<dbReference type="GO" id="GO:0005667">
    <property type="term" value="C:transcription regulator complex"/>
    <property type="evidence" value="ECO:0007669"/>
    <property type="project" value="TreeGrafter"/>
</dbReference>
<evidence type="ECO:0000259" key="2">
    <source>
        <dbReference type="PROSITE" id="PS51029"/>
    </source>
</evidence>
<feature type="compositionally biased region" description="Acidic residues" evidence="1">
    <location>
        <begin position="133"/>
        <end position="147"/>
    </location>
</feature>
<evidence type="ECO:0000313" key="4">
    <source>
        <dbReference type="Proteomes" id="UP001154078"/>
    </source>
</evidence>
<dbReference type="PANTHER" id="PTHR12243:SF67">
    <property type="entry name" value="COREPRESSOR OF PANGOLIN, ISOFORM A-RELATED"/>
    <property type="match status" value="1"/>
</dbReference>
<name>A0A9P0BD10_BRAAE</name>
<feature type="compositionally biased region" description="Polar residues" evidence="1">
    <location>
        <begin position="155"/>
        <end position="166"/>
    </location>
</feature>
<feature type="compositionally biased region" description="Low complexity" evidence="1">
    <location>
        <begin position="172"/>
        <end position="219"/>
    </location>
</feature>
<dbReference type="EMBL" id="OV121139">
    <property type="protein sequence ID" value="CAH0562968.1"/>
    <property type="molecule type" value="Genomic_DNA"/>
</dbReference>
<organism evidence="3 4">
    <name type="scientific">Brassicogethes aeneus</name>
    <name type="common">Rape pollen beetle</name>
    <name type="synonym">Meligethes aeneus</name>
    <dbReference type="NCBI Taxonomy" id="1431903"/>
    <lineage>
        <taxon>Eukaryota</taxon>
        <taxon>Metazoa</taxon>
        <taxon>Ecdysozoa</taxon>
        <taxon>Arthropoda</taxon>
        <taxon>Hexapoda</taxon>
        <taxon>Insecta</taxon>
        <taxon>Pterygota</taxon>
        <taxon>Neoptera</taxon>
        <taxon>Endopterygota</taxon>
        <taxon>Coleoptera</taxon>
        <taxon>Polyphaga</taxon>
        <taxon>Cucujiformia</taxon>
        <taxon>Nitidulidae</taxon>
        <taxon>Meligethinae</taxon>
        <taxon>Brassicogethes</taxon>
    </lineage>
</organism>
<dbReference type="InterPro" id="IPR039353">
    <property type="entry name" value="TF_Adf1"/>
</dbReference>
<gene>
    <name evidence="3" type="ORF">MELIAE_LOCUS11975</name>
</gene>
<dbReference type="GO" id="GO:0005634">
    <property type="term" value="C:nucleus"/>
    <property type="evidence" value="ECO:0007669"/>
    <property type="project" value="TreeGrafter"/>
</dbReference>
<dbReference type="InterPro" id="IPR006578">
    <property type="entry name" value="MADF-dom"/>
</dbReference>
<protein>
    <recommendedName>
        <fullName evidence="2">MADF domain-containing protein</fullName>
    </recommendedName>
</protein>
<proteinExistence type="predicted"/>
<evidence type="ECO:0000256" key="1">
    <source>
        <dbReference type="SAM" id="MobiDB-lite"/>
    </source>
</evidence>
<evidence type="ECO:0000313" key="3">
    <source>
        <dbReference type="EMBL" id="CAH0562968.1"/>
    </source>
</evidence>
<dbReference type="PROSITE" id="PS51029">
    <property type="entry name" value="MADF"/>
    <property type="match status" value="1"/>
</dbReference>
<dbReference type="OrthoDB" id="8195830at2759"/>
<accession>A0A9P0BD10</accession>
<keyword evidence="4" id="KW-1185">Reference proteome</keyword>
<reference evidence="3" key="1">
    <citation type="submission" date="2021-12" db="EMBL/GenBank/DDBJ databases">
        <authorList>
            <person name="King R."/>
        </authorList>
    </citation>
    <scope>NUCLEOTIDE SEQUENCE</scope>
</reference>
<feature type="compositionally biased region" description="Basic and acidic residues" evidence="1">
    <location>
        <begin position="102"/>
        <end position="116"/>
    </location>
</feature>
<dbReference type="Pfam" id="PF10545">
    <property type="entry name" value="MADF_DNA_bdg"/>
    <property type="match status" value="1"/>
</dbReference>
<feature type="domain" description="MADF" evidence="2">
    <location>
        <begin position="5"/>
        <end position="91"/>
    </location>
</feature>
<feature type="region of interest" description="Disordered" evidence="1">
    <location>
        <begin position="99"/>
        <end position="232"/>
    </location>
</feature>
<dbReference type="PANTHER" id="PTHR12243">
    <property type="entry name" value="MADF DOMAIN TRANSCRIPTION FACTOR"/>
    <property type="match status" value="1"/>
</dbReference>
<sequence>MDIGLFILLIQSFPHLWNLRNKDFKNAEMKEQSWLQLAATMECTVAECQKQWKSLRDRYSKEKRALPSGSGSGGSKWEFFKALAFYDSCLVPRKRTSTTKRLPAEVKESSTSKESIEGSPWSSLQQMIPAEESLFEVNEEYEEESFSQDEPLYESQPQSMPATSASLMAVMPSTSRTSTSRISTPSTSGAATPSTSGTATPLTSGTATPSTSRTAAPVTQSGRGKKRKAAPEVTEFMDIARNLSSRVDNYVEQRPGGVNTTVTSYIREVLDLLDANRARSLRRALLQMVHEADDDYMEEMMAKKNK</sequence>
<dbReference type="SMART" id="SM00595">
    <property type="entry name" value="MADF"/>
    <property type="match status" value="1"/>
</dbReference>
<dbReference type="Proteomes" id="UP001154078">
    <property type="component" value="Chromosome 8"/>
</dbReference>
<dbReference type="AlphaFoldDB" id="A0A9P0BD10"/>
<dbReference type="GO" id="GO:0006357">
    <property type="term" value="P:regulation of transcription by RNA polymerase II"/>
    <property type="evidence" value="ECO:0007669"/>
    <property type="project" value="TreeGrafter"/>
</dbReference>